<comment type="caution">
    <text evidence="11">Lacks conserved residue(s) required for the propagation of feature annotation.</text>
</comment>
<reference evidence="17" key="1">
    <citation type="submission" date="2020-11" db="EMBL/GenBank/DDBJ databases">
        <authorList>
            <person name="Tran Van P."/>
        </authorList>
    </citation>
    <scope>NUCLEOTIDE SEQUENCE</scope>
</reference>
<feature type="domain" description="Ig-like" evidence="15">
    <location>
        <begin position="673"/>
        <end position="757"/>
    </location>
</feature>
<dbReference type="FunFam" id="2.20.100.10:FF:000002">
    <property type="entry name" value="Unc-5 netrin receptor C"/>
    <property type="match status" value="2"/>
</dbReference>
<keyword evidence="2" id="KW-0964">Secreted</keyword>
<dbReference type="InterPro" id="IPR009017">
    <property type="entry name" value="GFP"/>
</dbReference>
<sequence>MVGSCVLFLLLSAALSRQHPTDESHRTVTEPEQVVGAQGGTQGALDETSSVGEMNSAEPDNGDNPGTNSSLLSSWSDLSEGGDGSPPSSDNVSDTTGLSSEVGEGQPSSGESGHDVDPDLQDLVQSGAAVHPQNDFTVADDGVASSGTLGGHPSISTDKGGVFGVEGESTLTLDSTSAFTDSEVGRLLPDTLNGTDDESERGDKIDVVPDDESDELGRPIELDMEKDATWEASPAPPVGEDSDNDVPEGAPCKLGAVPYDDTAGYQGDAPANVIAEEKGVDSAVGRGVSLTFVFDSTGSMWDDLVQVRAGAEMIMAAMLERQDNPIHNYVLVPFQDPKIGPVTVTTDHELFRQSLLDIYINGGGDCPEMAVGAIQTALDVSLPGSFIFVFTDARSKDYKLLNDVLSLVQRKQSQIVFVLTGHCNDLKHEGYLAYEKIAATSSGQVFHINKKNVEEILRFVRHSLNSRRVNLLSVTGAANMTGEHELSVDESLSEFTVSVSGHRPVVNVTDPAGLPVTGPPKLHPLVNLENVTVVNIQEPDPGSWRVKVTSDSGHVIRSTGVSNVDFITKFSTLVTSDMDEASHRPLKGQNTSVLIQPTQAGDLHNLTLLRLVSLEGEVLKEIPLRPVAESPGLHRGEPFFPPYEFFYLEINGFDKDGFPIKRISPTAISGQDPALPIVTMRPRTSGWINEPVTLRCHVESLVPFKVMWFKGVNPISGFITYQQTSKVLWHFKNPTENLDGNYTCWARNLAGIGRKVTYLYITGPPPKVETSPQVISAPNKKAYLHCFIRSTLEHNVTWARTKTIQQHSSGGQNDGLVYLAVREAIEVTVALGKVDFQRGDTFTLSCHAKGTPKPNITWKKDRRKILVRGSIGEDMLDGRVSQVARENGSDLVVEKAGIEDEGVYQCEAENDMDLDVGVSETRFVEPPMVTAEVGNKLVKAGDTITLKCLISGIPEPAVTWSRRGQEILPDFRFQNDTSLKIVNVEMSDAGEYTCIGQNKVGTSHDSVSLDVGMSPRIVQVPMDVEIKYNSNGSVPCMALGLPAPDISWLKEDGKVLEAPHFTLLDSGSLLLTDARIDDQGTYVCKVENKFGTVELKADIKITGFAAPVLDDSSLGTELTLVHGQSAVLPCRVLVGDPAPSVSWYKDGEMLSKEEIQWPGVVVMEDGSLLVNYATGELEGEYSCMAANVAGNASKTTRLIVIGAFGQTIHITVVVQSPAMASGLKPPSFLVGNRSESPVYKVMDGDSVVIPCDVQGEPKPMINWQKDRMPLLPSSNVFKDPADNSLVIRNASEGDTGSYVCTAVNSAGTENKAAALFVRVPPRIEPGPATLTALEGEIVTLYCEVKAVPPAEVSWFKNDEPVSSPRHEVSMMDNRARLRFVANFSDNGRYKCMAANEVGSDFREVFLSVIVSPSIYPPDDEFVKANVSQELMLNCHVSGYPFPKVKWEKNGVPVRNDSNLSITEESILTIKAVQPESAGVYICDVENKAGITQKSFYIIVHTPPRIREDLPSYVQVMEGEDYALPCLAEGIPEPIISWKKEDQALVGEHQDDLAVLGDGTLIITSATVNTTAIYTCVAENIDGLDQKHYVVEVMIPPSMTEMEATKLEVVEGDPVIFSCPAIDAVPAPKFTWLKVIYWEYSPLPYALTILPPKAQISWVGIKHAHPIINWEGGPLNYQTNRRSDEAHFILKDSGRTLKIEEASSVDAGNYSCVASNQAGQTEASFLLDVLLLPFFEEFRYQQQISVVEGRSLRLDCSATGNPTPRLSWRKNRVPVTVHTSPGVVLSANSQTLSIPRVRPHDSGIYHCAADSKVGRIERDYHVKVFGELLYSEDQDMILSDDKKILELSSTEKYDEGVYMCMGNNPAGSQTKLFNVTVLEPPVITQEHFLEEVKVREGASTELTCRVRGFPAPEVTWLHNGRIVDHGAALVDTNTVAGTGQTTQEHVLALDRLGVGQGGKYTCLASNQVGVAEKNFRLKILVAPKLSENRDHSNTIESLEGLPITIKCPVVGNPAPDIHWMKDDRPLDDEPLVEEADGQMLHISNSRVEHSGNYTCVAQNYAGNISQSFQLDVMAPPAMADGEEEETDFTLKTGDTLRLDCNVTGHPPPDIVWLKGAAPITRQEWLHPQLLEHDRILTIPGVTTQHSGQYSCLAINMAGTTEMTFNVEVQEPPHVENPAESSTNQSVKLHRRLALRCPIVGVPQPKITWFKAFVQNSGEYSCLAENSAGSDEVFFYVTVEVPVEWSAWSPWSDCSTTCGPGDQIRVRVCEGGAGPDSVDPDDCQGESQQAQTCHMSVCQIDGGWSDWSDWTSCSETCGRATRRRYRKCDSPTPAYGGRPCLGSDGQQEYCHQSPCPIHGNWSEWSGWSDCTAPCDEGTKYRVRKCTNPAPAYGGDNCEGPNMETTSCNAHRCPVDGNWSPWGDWSTCSVSCGPGYRRRYRTCTNPEPQFRGAPCDGENLQVEKCSGSNCNQVPQGATLRLNGRLNGERINDIIAANIEDRGQKRFVMAKLNDILKHKASWFPYLPFMLSPVLWNTAKEEEEANNGYSLTQGNFHESQLLEFVSGEELVLTHTGRGVDQEGTLQVDIQVDGAVPIIQPKSSIYIAPYQGDLATYTLYHMKQAWCVDLQGSEGRYVPCLNLQEDYVQTGPNTLYASSTNALTVNGRQLPYSWNNTVQYDTMQGTMPFLVERLSAEDIGMQYDPDLEEMKYMISTVIGRKFDDNRCPEGFVLDEKHLHCRDLNECRDKQNNKCHFTQVCENVFGSYHCNCRKGFRSEEAGKRCIDINECTENIHSCSQVCRNKKGGYRCSCHIGYTLQTDGRSCSHINECTENIHSCSQVCRNKKGGYRCSCHIGYTLQTDGRSCSPSQPGDNPSNATEPSRRRFQMRNLPTLRDDQSSSKSSYYHDASPQKWPPESYRCPDGFQEVAGIVVGRKIVNSMFMIIVFISSVVNISDIDECELAQHVCNLEQTCLNLRGRYKCLDTPCPGGYERDIDTGNCNQFCDESGVVCHEGAQLMQTVIYTSLTPDLRTAQAYQDLMVLAVTGEDGHKLPRTRFRIVDNEIGYQYSPYPTTKENEAYCIPPNL</sequence>
<dbReference type="InterPro" id="IPR051170">
    <property type="entry name" value="Neural/epithelial_adhesion"/>
</dbReference>
<feature type="domain" description="Ig-like" evidence="15">
    <location>
        <begin position="2170"/>
        <end position="2236"/>
    </location>
</feature>
<dbReference type="SMART" id="SM00682">
    <property type="entry name" value="G2F"/>
    <property type="match status" value="1"/>
</dbReference>
<keyword evidence="5 13" id="KW-0732">Signal</keyword>
<dbReference type="InterPro" id="IPR001881">
    <property type="entry name" value="EGF-like_Ca-bd_dom"/>
</dbReference>
<dbReference type="FunFam" id="2.60.40.10:FF:000503">
    <property type="entry name" value="Hemicentin 1"/>
    <property type="match status" value="1"/>
</dbReference>
<proteinExistence type="predicted"/>
<evidence type="ECO:0000259" key="14">
    <source>
        <dbReference type="PROSITE" id="PS50026"/>
    </source>
</evidence>
<dbReference type="FunFam" id="2.20.100.10:FF:000007">
    <property type="entry name" value="Thrombospondin 1"/>
    <property type="match status" value="1"/>
</dbReference>
<feature type="compositionally biased region" description="Low complexity" evidence="12">
    <location>
        <begin position="69"/>
        <end position="94"/>
    </location>
</feature>
<dbReference type="GO" id="GO:0032991">
    <property type="term" value="C:protein-containing complex"/>
    <property type="evidence" value="ECO:0007669"/>
    <property type="project" value="UniProtKB-ARBA"/>
</dbReference>
<dbReference type="PROSITE" id="PS50092">
    <property type="entry name" value="TSP1"/>
    <property type="match status" value="4"/>
</dbReference>
<dbReference type="PROSITE" id="PS50993">
    <property type="entry name" value="NIDOGEN_G2"/>
    <property type="match status" value="1"/>
</dbReference>
<feature type="domain" description="Ig-like" evidence="15">
    <location>
        <begin position="1015"/>
        <end position="1102"/>
    </location>
</feature>
<feature type="domain" description="Ig-like" evidence="15">
    <location>
        <begin position="1412"/>
        <end position="1496"/>
    </location>
</feature>
<protein>
    <submittedName>
        <fullName evidence="17">Uncharacterized protein</fullName>
    </submittedName>
</protein>
<dbReference type="FunFam" id="2.60.40.10:FF:000032">
    <property type="entry name" value="palladin isoform X1"/>
    <property type="match status" value="6"/>
</dbReference>
<dbReference type="Gene3D" id="2.60.40.10">
    <property type="entry name" value="Immunoglobulins"/>
    <property type="match status" value="16"/>
</dbReference>
<feature type="domain" description="Ig-like" evidence="15">
    <location>
        <begin position="1107"/>
        <end position="1200"/>
    </location>
</feature>
<name>A0A7R9PLA9_TIMGE</name>
<dbReference type="Pfam" id="PF07474">
    <property type="entry name" value="G2F"/>
    <property type="match status" value="1"/>
</dbReference>
<dbReference type="PROSITE" id="PS50835">
    <property type="entry name" value="IG_LIKE"/>
    <property type="match status" value="15"/>
</dbReference>
<keyword evidence="3" id="KW-0272">Extracellular matrix</keyword>
<evidence type="ECO:0000256" key="11">
    <source>
        <dbReference type="PROSITE-ProRule" id="PRU00076"/>
    </source>
</evidence>
<evidence type="ECO:0000256" key="13">
    <source>
        <dbReference type="SAM" id="SignalP"/>
    </source>
</evidence>
<evidence type="ECO:0000256" key="7">
    <source>
        <dbReference type="ARBA" id="ARBA00022837"/>
    </source>
</evidence>
<evidence type="ECO:0000256" key="1">
    <source>
        <dbReference type="ARBA" id="ARBA00004498"/>
    </source>
</evidence>
<evidence type="ECO:0000256" key="6">
    <source>
        <dbReference type="ARBA" id="ARBA00022737"/>
    </source>
</evidence>
<dbReference type="SMART" id="SM00409">
    <property type="entry name" value="IG"/>
    <property type="match status" value="15"/>
</dbReference>
<feature type="domain" description="Ig-like" evidence="15">
    <location>
        <begin position="927"/>
        <end position="1010"/>
    </location>
</feature>
<evidence type="ECO:0000256" key="9">
    <source>
        <dbReference type="ARBA" id="ARBA00023180"/>
    </source>
</evidence>
<dbReference type="SMART" id="SM00406">
    <property type="entry name" value="IGv"/>
    <property type="match status" value="5"/>
</dbReference>
<dbReference type="InterPro" id="IPR036383">
    <property type="entry name" value="TSP1_rpt_sf"/>
</dbReference>
<dbReference type="Pfam" id="PF13895">
    <property type="entry name" value="Ig_2"/>
    <property type="match status" value="1"/>
</dbReference>
<evidence type="ECO:0000256" key="5">
    <source>
        <dbReference type="ARBA" id="ARBA00022729"/>
    </source>
</evidence>
<dbReference type="Pfam" id="PF25106">
    <property type="entry name" value="VWA_4"/>
    <property type="match status" value="1"/>
</dbReference>
<comment type="subcellular location">
    <subcellularLocation>
        <location evidence="1">Secreted</location>
        <location evidence="1">Extracellular space</location>
        <location evidence="1">Extracellular matrix</location>
    </subcellularLocation>
</comment>
<evidence type="ECO:0000256" key="2">
    <source>
        <dbReference type="ARBA" id="ARBA00022525"/>
    </source>
</evidence>
<dbReference type="PROSITE" id="PS50026">
    <property type="entry name" value="EGF_3"/>
    <property type="match status" value="1"/>
</dbReference>
<feature type="domain" description="Ig-like" evidence="15">
    <location>
        <begin position="1732"/>
        <end position="1822"/>
    </location>
</feature>
<keyword evidence="7" id="KW-0106">Calcium</keyword>
<keyword evidence="10" id="KW-0393">Immunoglobulin domain</keyword>
<dbReference type="FunFam" id="2.10.25.10:FF:000240">
    <property type="entry name" value="Vitamin K-dependent protein S"/>
    <property type="match status" value="1"/>
</dbReference>
<dbReference type="SUPFAM" id="SSF54511">
    <property type="entry name" value="GFP-like"/>
    <property type="match status" value="1"/>
</dbReference>
<dbReference type="InterPro" id="IPR056475">
    <property type="entry name" value="GBD_Hemicentin/VWA7"/>
</dbReference>
<dbReference type="InterPro" id="IPR003599">
    <property type="entry name" value="Ig_sub"/>
</dbReference>
<feature type="compositionally biased region" description="Basic and acidic residues" evidence="12">
    <location>
        <begin position="215"/>
        <end position="229"/>
    </location>
</feature>
<keyword evidence="9" id="KW-0325">Glycoprotein</keyword>
<feature type="region of interest" description="Disordered" evidence="12">
    <location>
        <begin position="2857"/>
        <end position="2909"/>
    </location>
</feature>
<evidence type="ECO:0000256" key="3">
    <source>
        <dbReference type="ARBA" id="ARBA00022530"/>
    </source>
</evidence>
<feature type="domain" description="Ig-like" evidence="15">
    <location>
        <begin position="1503"/>
        <end position="1591"/>
    </location>
</feature>
<feature type="domain" description="Ig-like" evidence="15">
    <location>
        <begin position="1982"/>
        <end position="2070"/>
    </location>
</feature>
<dbReference type="Pfam" id="PF07645">
    <property type="entry name" value="EGF_CA"/>
    <property type="match status" value="2"/>
</dbReference>
<dbReference type="InterPro" id="IPR049883">
    <property type="entry name" value="NOTCH1_EGF-like"/>
</dbReference>
<keyword evidence="8" id="KW-1015">Disulfide bond</keyword>
<feature type="chain" id="PRO_5031041028" evidence="13">
    <location>
        <begin position="17"/>
        <end position="3080"/>
    </location>
</feature>
<dbReference type="Pfam" id="PF14670">
    <property type="entry name" value="FXa_inhibition"/>
    <property type="match status" value="2"/>
</dbReference>
<dbReference type="SUPFAM" id="SSF53300">
    <property type="entry name" value="vWA-like"/>
    <property type="match status" value="1"/>
</dbReference>
<dbReference type="InterPro" id="IPR007110">
    <property type="entry name" value="Ig-like_dom"/>
</dbReference>
<dbReference type="PROSITE" id="PS01187">
    <property type="entry name" value="EGF_CA"/>
    <property type="match status" value="2"/>
</dbReference>
<dbReference type="Gene3D" id="2.40.155.10">
    <property type="entry name" value="Green fluorescent protein"/>
    <property type="match status" value="1"/>
</dbReference>
<feature type="domain" description="Nidogen G2 beta-barrel" evidence="16">
    <location>
        <begin position="2470"/>
        <end position="2722"/>
    </location>
</feature>
<dbReference type="Gene3D" id="2.10.25.10">
    <property type="entry name" value="Laminin"/>
    <property type="match status" value="4"/>
</dbReference>
<dbReference type="InterPro" id="IPR056861">
    <property type="entry name" value="HMCN1-like_VWA"/>
</dbReference>
<keyword evidence="4 11" id="KW-0245">EGF-like domain</keyword>
<evidence type="ECO:0000313" key="17">
    <source>
        <dbReference type="EMBL" id="CAD7593662.1"/>
    </source>
</evidence>
<dbReference type="SUPFAM" id="SSF57184">
    <property type="entry name" value="Growth factor receptor domain"/>
    <property type="match status" value="1"/>
</dbReference>
<dbReference type="InterPro" id="IPR018097">
    <property type="entry name" value="EGF_Ca-bd_CS"/>
</dbReference>
<feature type="region of interest" description="Disordered" evidence="12">
    <location>
        <begin position="137"/>
        <end position="161"/>
    </location>
</feature>
<evidence type="ECO:0000259" key="16">
    <source>
        <dbReference type="PROSITE" id="PS50993"/>
    </source>
</evidence>
<feature type="compositionally biased region" description="Basic and acidic residues" evidence="12">
    <location>
        <begin position="19"/>
        <end position="29"/>
    </location>
</feature>
<dbReference type="SUPFAM" id="SSF82895">
    <property type="entry name" value="TSP-1 type 1 repeat"/>
    <property type="match status" value="4"/>
</dbReference>
<dbReference type="PANTHER" id="PTHR12231">
    <property type="entry name" value="CTX-RELATED TYPE I TRANSMEMBRANE PROTEIN"/>
    <property type="match status" value="1"/>
</dbReference>
<dbReference type="EMBL" id="OE841014">
    <property type="protein sequence ID" value="CAD7593662.1"/>
    <property type="molecule type" value="Genomic_DNA"/>
</dbReference>
<dbReference type="SMART" id="SM00179">
    <property type="entry name" value="EGF_CA"/>
    <property type="match status" value="4"/>
</dbReference>
<dbReference type="InterPro" id="IPR000152">
    <property type="entry name" value="EGF-type_Asp/Asn_hydroxyl_site"/>
</dbReference>
<feature type="domain" description="Ig-like" evidence="15">
    <location>
        <begin position="1596"/>
        <end position="1723"/>
    </location>
</feature>
<dbReference type="SUPFAM" id="SSF57196">
    <property type="entry name" value="EGF/Laminin"/>
    <property type="match status" value="1"/>
</dbReference>
<dbReference type="CDD" id="cd00054">
    <property type="entry name" value="EGF_CA"/>
    <property type="match status" value="4"/>
</dbReference>
<dbReference type="InterPro" id="IPR013098">
    <property type="entry name" value="Ig_I-set"/>
</dbReference>
<evidence type="ECO:0000259" key="15">
    <source>
        <dbReference type="PROSITE" id="PS50835"/>
    </source>
</evidence>
<dbReference type="Pfam" id="PF23560">
    <property type="entry name" value="GBD_Hemicentin"/>
    <property type="match status" value="1"/>
</dbReference>
<dbReference type="Pfam" id="PF13927">
    <property type="entry name" value="Ig_3"/>
    <property type="match status" value="2"/>
</dbReference>
<dbReference type="PROSITE" id="PS01186">
    <property type="entry name" value="EGF_2"/>
    <property type="match status" value="3"/>
</dbReference>
<feature type="signal peptide" evidence="13">
    <location>
        <begin position="1"/>
        <end position="16"/>
    </location>
</feature>
<dbReference type="CDD" id="cd00096">
    <property type="entry name" value="Ig"/>
    <property type="match status" value="3"/>
</dbReference>
<evidence type="ECO:0000256" key="8">
    <source>
        <dbReference type="ARBA" id="ARBA00023157"/>
    </source>
</evidence>
<dbReference type="InterPro" id="IPR000884">
    <property type="entry name" value="TSP1_rpt"/>
</dbReference>
<evidence type="ECO:0000256" key="4">
    <source>
        <dbReference type="ARBA" id="ARBA00022536"/>
    </source>
</evidence>
<feature type="domain" description="Ig-like" evidence="15">
    <location>
        <begin position="825"/>
        <end position="925"/>
    </location>
</feature>
<dbReference type="InterPro" id="IPR013106">
    <property type="entry name" value="Ig_V-set"/>
</dbReference>
<feature type="domain" description="Ig-like" evidence="15">
    <location>
        <begin position="2075"/>
        <end position="2168"/>
    </location>
</feature>
<dbReference type="SUPFAM" id="SSF48726">
    <property type="entry name" value="Immunoglobulin"/>
    <property type="match status" value="16"/>
</dbReference>
<dbReference type="Pfam" id="PF07679">
    <property type="entry name" value="I-set"/>
    <property type="match status" value="11"/>
</dbReference>
<accession>A0A7R9PLA9</accession>
<feature type="domain" description="Ig-like" evidence="15">
    <location>
        <begin position="1226"/>
        <end position="1316"/>
    </location>
</feature>
<dbReference type="InterPro" id="IPR006605">
    <property type="entry name" value="G2_nidogen/fibulin_G2F"/>
</dbReference>
<dbReference type="PANTHER" id="PTHR12231:SF253">
    <property type="entry name" value="DPR-INTERACTING PROTEIN ETA, ISOFORM B-RELATED"/>
    <property type="match status" value="1"/>
</dbReference>
<dbReference type="SMART" id="SM00209">
    <property type="entry name" value="TSP1"/>
    <property type="match status" value="4"/>
</dbReference>
<feature type="region of interest" description="Disordered" evidence="12">
    <location>
        <begin position="16"/>
        <end position="119"/>
    </location>
</feature>
<dbReference type="Pfam" id="PF00090">
    <property type="entry name" value="TSP_1"/>
    <property type="match status" value="4"/>
</dbReference>
<evidence type="ECO:0000256" key="10">
    <source>
        <dbReference type="ARBA" id="ARBA00023319"/>
    </source>
</evidence>
<dbReference type="InterPro" id="IPR036179">
    <property type="entry name" value="Ig-like_dom_sf"/>
</dbReference>
<dbReference type="SMART" id="SM00181">
    <property type="entry name" value="EGF"/>
    <property type="match status" value="5"/>
</dbReference>
<dbReference type="InterPro" id="IPR013783">
    <property type="entry name" value="Ig-like_fold"/>
</dbReference>
<evidence type="ECO:0000256" key="12">
    <source>
        <dbReference type="SAM" id="MobiDB-lite"/>
    </source>
</evidence>
<feature type="compositionally biased region" description="Polar residues" evidence="12">
    <location>
        <begin position="2857"/>
        <end position="2874"/>
    </location>
</feature>
<dbReference type="FunFam" id="2.10.25.10:FF:000038">
    <property type="entry name" value="Fibrillin 2"/>
    <property type="match status" value="1"/>
</dbReference>
<keyword evidence="6" id="KW-0677">Repeat</keyword>
<dbReference type="InterPro" id="IPR036465">
    <property type="entry name" value="vWFA_dom_sf"/>
</dbReference>
<feature type="domain" description="Ig-like" evidence="15">
    <location>
        <begin position="1321"/>
        <end position="1407"/>
    </location>
</feature>
<organism evidence="17">
    <name type="scientific">Timema genevievae</name>
    <name type="common">Walking stick</name>
    <dbReference type="NCBI Taxonomy" id="629358"/>
    <lineage>
        <taxon>Eukaryota</taxon>
        <taxon>Metazoa</taxon>
        <taxon>Ecdysozoa</taxon>
        <taxon>Arthropoda</taxon>
        <taxon>Hexapoda</taxon>
        <taxon>Insecta</taxon>
        <taxon>Pterygota</taxon>
        <taxon>Neoptera</taxon>
        <taxon>Polyneoptera</taxon>
        <taxon>Phasmatodea</taxon>
        <taxon>Timematodea</taxon>
        <taxon>Timematoidea</taxon>
        <taxon>Timematidae</taxon>
        <taxon>Timema</taxon>
    </lineage>
</organism>
<feature type="domain" description="EGF-like" evidence="14">
    <location>
        <begin position="2736"/>
        <end position="2779"/>
    </location>
</feature>
<dbReference type="SMART" id="SM00408">
    <property type="entry name" value="IGc2"/>
    <property type="match status" value="15"/>
</dbReference>
<feature type="domain" description="Ig-like" evidence="15">
    <location>
        <begin position="1879"/>
        <end position="1977"/>
    </location>
</feature>
<dbReference type="GO" id="GO:0005509">
    <property type="term" value="F:calcium ion binding"/>
    <property type="evidence" value="ECO:0007669"/>
    <property type="project" value="InterPro"/>
</dbReference>
<dbReference type="PROSITE" id="PS00010">
    <property type="entry name" value="ASX_HYDROXYL"/>
    <property type="match status" value="3"/>
</dbReference>
<dbReference type="InterPro" id="IPR009030">
    <property type="entry name" value="Growth_fac_rcpt_cys_sf"/>
</dbReference>
<gene>
    <name evidence="17" type="ORF">TGEB3V08_LOCUS5413</name>
</gene>
<dbReference type="InterPro" id="IPR003598">
    <property type="entry name" value="Ig_sub2"/>
</dbReference>
<feature type="region of interest" description="Disordered" evidence="12">
    <location>
        <begin position="186"/>
        <end position="245"/>
    </location>
</feature>
<dbReference type="InterPro" id="IPR000742">
    <property type="entry name" value="EGF"/>
</dbReference>
<dbReference type="Gene3D" id="2.20.100.10">
    <property type="entry name" value="Thrombospondin type-1 (TSP1) repeat"/>
    <property type="match status" value="3"/>
</dbReference>
<dbReference type="Gene3D" id="3.40.50.410">
    <property type="entry name" value="von Willebrand factor, type A domain"/>
    <property type="match status" value="1"/>
</dbReference>